<dbReference type="InterPro" id="IPR011989">
    <property type="entry name" value="ARM-like"/>
</dbReference>
<evidence type="ECO:0000313" key="1">
    <source>
        <dbReference type="EMBL" id="KAL3617045.1"/>
    </source>
</evidence>
<protein>
    <recommendedName>
        <fullName evidence="3">ARM repeat superfamily protein</fullName>
    </recommendedName>
</protein>
<comment type="caution">
    <text evidence="1">The sequence shown here is derived from an EMBL/GenBank/DDBJ whole genome shotgun (WGS) entry which is preliminary data.</text>
</comment>
<gene>
    <name evidence="1" type="ORF">CASFOL_039439</name>
</gene>
<dbReference type="Gene3D" id="1.25.10.10">
    <property type="entry name" value="Leucine-rich Repeat Variant"/>
    <property type="match status" value="1"/>
</dbReference>
<dbReference type="InterPro" id="IPR016024">
    <property type="entry name" value="ARM-type_fold"/>
</dbReference>
<accession>A0ABD3BI02</accession>
<dbReference type="EMBL" id="JAVIJP010000087">
    <property type="protein sequence ID" value="KAL3617045.1"/>
    <property type="molecule type" value="Genomic_DNA"/>
</dbReference>
<dbReference type="SUPFAM" id="SSF48371">
    <property type="entry name" value="ARM repeat"/>
    <property type="match status" value="1"/>
</dbReference>
<evidence type="ECO:0000313" key="2">
    <source>
        <dbReference type="Proteomes" id="UP001632038"/>
    </source>
</evidence>
<evidence type="ECO:0008006" key="3">
    <source>
        <dbReference type="Google" id="ProtNLM"/>
    </source>
</evidence>
<dbReference type="AlphaFoldDB" id="A0ABD3BI02"/>
<organism evidence="1 2">
    <name type="scientific">Castilleja foliolosa</name>
    <dbReference type="NCBI Taxonomy" id="1961234"/>
    <lineage>
        <taxon>Eukaryota</taxon>
        <taxon>Viridiplantae</taxon>
        <taxon>Streptophyta</taxon>
        <taxon>Embryophyta</taxon>
        <taxon>Tracheophyta</taxon>
        <taxon>Spermatophyta</taxon>
        <taxon>Magnoliopsida</taxon>
        <taxon>eudicotyledons</taxon>
        <taxon>Gunneridae</taxon>
        <taxon>Pentapetalae</taxon>
        <taxon>asterids</taxon>
        <taxon>lamiids</taxon>
        <taxon>Lamiales</taxon>
        <taxon>Orobanchaceae</taxon>
        <taxon>Pedicularideae</taxon>
        <taxon>Castillejinae</taxon>
        <taxon>Castilleja</taxon>
    </lineage>
</organism>
<keyword evidence="2" id="KW-1185">Reference proteome</keyword>
<dbReference type="PANTHER" id="PTHR46700:SF2">
    <property type="entry name" value="ARM REPEAT SUPERFAMILY PROTEIN"/>
    <property type="match status" value="1"/>
</dbReference>
<sequence>MSVKKSPKGPKSVTNNWFFSPRLFIHIRRLLRLKAAKKDFKPAGKNIDTEMDTNKEVKINVEEGKEVISDRDWVLGLQKSVKMLHFGSWEEKEAAAREMRRLAAEGLKRRREMVELGVVPPLVDMVGSEVAARRGLAVRALIELANGSFSNKALMVEAGLLSRLPKNVTILQEKDKQELAQLLLSISTLANSKFSLNSSKIIPTLVFILESSSTIETKESCVSAIHNLSLVLDNATSLISAGIIDTLITLSSIKQTSEKALATLGNLVVTLAGKKSIEQNPMVPERFIEIMSWEENSKCQELSAYVLMVLAHQSSLQRQKMSEGGIVQVLLGVVLLGSPLARKRALKILQWFKDERQMRVVPHSGPQVGRVMVGSSVSRRDAEEGKSLMKRIVKQSLCKNMETITRRANGNEDDPLNLKALVISSSSKSLPY</sequence>
<name>A0ABD3BI02_9LAMI</name>
<reference evidence="2" key="1">
    <citation type="journal article" date="2024" name="IScience">
        <title>Strigolactones Initiate the Formation of Haustorium-like Structures in Castilleja.</title>
        <authorList>
            <person name="Buerger M."/>
            <person name="Peterson D."/>
            <person name="Chory J."/>
        </authorList>
    </citation>
    <scope>NUCLEOTIDE SEQUENCE [LARGE SCALE GENOMIC DNA]</scope>
</reference>
<proteinExistence type="predicted"/>
<dbReference type="PANTHER" id="PTHR46700">
    <property type="entry name" value="ARM REPEAT SUPERFAMILY PROTEIN"/>
    <property type="match status" value="1"/>
</dbReference>
<dbReference type="Proteomes" id="UP001632038">
    <property type="component" value="Unassembled WGS sequence"/>
</dbReference>